<evidence type="ECO:0000313" key="4">
    <source>
        <dbReference type="Proteomes" id="UP000316859"/>
    </source>
</evidence>
<evidence type="ECO:0000256" key="1">
    <source>
        <dbReference type="ARBA" id="ARBA00004196"/>
    </source>
</evidence>
<comment type="caution">
    <text evidence="3">The sequence shown here is derived from an EMBL/GenBank/DDBJ whole genome shotgun (WGS) entry which is preliminary data.</text>
</comment>
<comment type="subcellular location">
    <subcellularLocation>
        <location evidence="1">Cell envelope</location>
    </subcellularLocation>
</comment>
<feature type="domain" description="Heparinase II/III-like C-terminal" evidence="2">
    <location>
        <begin position="294"/>
        <end position="488"/>
    </location>
</feature>
<organism evidence="3 4">
    <name type="scientific">Corynebacterium guaraldiae</name>
    <dbReference type="NCBI Taxonomy" id="3051103"/>
    <lineage>
        <taxon>Bacteria</taxon>
        <taxon>Bacillati</taxon>
        <taxon>Actinomycetota</taxon>
        <taxon>Actinomycetes</taxon>
        <taxon>Mycobacteriales</taxon>
        <taxon>Corynebacteriaceae</taxon>
        <taxon>Corynebacterium</taxon>
    </lineage>
</organism>
<dbReference type="RefSeq" id="WP_144015153.1">
    <property type="nucleotide sequence ID" value="NZ_VKDI01000046.1"/>
</dbReference>
<protein>
    <recommendedName>
        <fullName evidence="2">Heparinase II/III-like C-terminal domain-containing protein</fullName>
    </recommendedName>
</protein>
<proteinExistence type="predicted"/>
<dbReference type="Gene3D" id="1.50.10.100">
    <property type="entry name" value="Chondroitin AC/alginate lyase"/>
    <property type="match status" value="1"/>
</dbReference>
<dbReference type="InterPro" id="IPR008929">
    <property type="entry name" value="Chondroitin_lyas"/>
</dbReference>
<sequence>MTSIGERSRQYYSPYANTSARLNGRELLIGLPTKEAFKIGLDSPIDWGHIESGLSVSGKLYLHGGQFLYFAESSLDEEGFCKLVESYSLWVGSREVRECNRRNYSWDHATAMRIETMVMLSFGGSINLEAHLPVRDLVKDDIAWASEVENIPLNNHGVFVVGALLFAKLHLREEGGLWLLNEIGRVTSLNHAVSERFPSILDSVYGDDGWCGENSPMYDRVWINLLSGLKRSFPVELQELGVLSKIDWILEESDLKSRFLILRNKRYVPRGDTPRQLTRLSPLSGTVFSKRVGIWAHSDKDLYLLATCGYSSVTHKHPDDTQVYLAYKGIDFFIDGGFHSYNYSDPRVLALRTYAAHSVLSLSSVDSVPPWKAYAQSRPVADPKMTEASEQYVKMTNVINRVELTRRIELVNQHRIEVKDSWSGVTDDKVIVRFLLANNCEWSLSGRTLKLSRLGIEIALEFDSSVIVEEFSGERVAPFRGWYSTHSNQLIQGKCLEIQPSFPVGSGSLRYAIVLG</sequence>
<dbReference type="InterPro" id="IPR012480">
    <property type="entry name" value="Hepar_II_III_C"/>
</dbReference>
<keyword evidence="4" id="KW-1185">Reference proteome</keyword>
<evidence type="ECO:0000313" key="3">
    <source>
        <dbReference type="EMBL" id="TRX45287.1"/>
    </source>
</evidence>
<evidence type="ECO:0000259" key="2">
    <source>
        <dbReference type="Pfam" id="PF07940"/>
    </source>
</evidence>
<gene>
    <name evidence="3" type="ORF">FNY88_12565</name>
</gene>
<reference evidence="3 4" key="1">
    <citation type="submission" date="2019-07" db="EMBL/GenBank/DDBJ databases">
        <title>Draft genome of C. aurimucosum strain 2299.</title>
        <authorList>
            <person name="Pacheco L.G.C."/>
            <person name="Aguiar E.R.G.R."/>
            <person name="Santos C.S."/>
            <person name="Rocha D.J.P.G."/>
            <person name="Sant'Anna L.O."/>
            <person name="Mattos-Guaraldi A.L."/>
            <person name="Santos L.S."/>
        </authorList>
    </citation>
    <scope>NUCLEOTIDE SEQUENCE [LARGE SCALE GENOMIC DNA]</scope>
    <source>
        <strain evidence="3 4">2299</strain>
    </source>
</reference>
<dbReference type="Proteomes" id="UP000316859">
    <property type="component" value="Unassembled WGS sequence"/>
</dbReference>
<dbReference type="Gene3D" id="2.70.98.70">
    <property type="match status" value="1"/>
</dbReference>
<accession>A0ABY3CQV7</accession>
<name>A0ABY3CQV7_9CORY</name>
<dbReference type="Pfam" id="PF07940">
    <property type="entry name" value="Hepar_II_III_C"/>
    <property type="match status" value="1"/>
</dbReference>
<dbReference type="EMBL" id="VKDI01000046">
    <property type="protein sequence ID" value="TRX45287.1"/>
    <property type="molecule type" value="Genomic_DNA"/>
</dbReference>